<dbReference type="AlphaFoldDB" id="A0AAV4XLG4"/>
<evidence type="ECO:0000313" key="3">
    <source>
        <dbReference type="Proteomes" id="UP001054945"/>
    </source>
</evidence>
<keyword evidence="3" id="KW-1185">Reference proteome</keyword>
<keyword evidence="1" id="KW-0732">Signal</keyword>
<dbReference type="EMBL" id="BPLR01000539">
    <property type="protein sequence ID" value="GIY95533.1"/>
    <property type="molecule type" value="Genomic_DNA"/>
</dbReference>
<evidence type="ECO:0000313" key="2">
    <source>
        <dbReference type="EMBL" id="GIY95533.1"/>
    </source>
</evidence>
<feature type="signal peptide" evidence="1">
    <location>
        <begin position="1"/>
        <end position="30"/>
    </location>
</feature>
<comment type="caution">
    <text evidence="2">The sequence shown here is derived from an EMBL/GenBank/DDBJ whole genome shotgun (WGS) entry which is preliminary data.</text>
</comment>
<feature type="chain" id="PRO_5043461658" evidence="1">
    <location>
        <begin position="31"/>
        <end position="69"/>
    </location>
</feature>
<organism evidence="2 3">
    <name type="scientific">Caerostris extrusa</name>
    <name type="common">Bark spider</name>
    <name type="synonym">Caerostris bankana</name>
    <dbReference type="NCBI Taxonomy" id="172846"/>
    <lineage>
        <taxon>Eukaryota</taxon>
        <taxon>Metazoa</taxon>
        <taxon>Ecdysozoa</taxon>
        <taxon>Arthropoda</taxon>
        <taxon>Chelicerata</taxon>
        <taxon>Arachnida</taxon>
        <taxon>Araneae</taxon>
        <taxon>Araneomorphae</taxon>
        <taxon>Entelegynae</taxon>
        <taxon>Araneoidea</taxon>
        <taxon>Araneidae</taxon>
        <taxon>Caerostris</taxon>
    </lineage>
</organism>
<protein>
    <submittedName>
        <fullName evidence="2">Uncharacterized protein</fullName>
    </submittedName>
</protein>
<dbReference type="Proteomes" id="UP001054945">
    <property type="component" value="Unassembled WGS sequence"/>
</dbReference>
<evidence type="ECO:0000256" key="1">
    <source>
        <dbReference type="SAM" id="SignalP"/>
    </source>
</evidence>
<name>A0AAV4XLG4_CAEEX</name>
<proteinExistence type="predicted"/>
<sequence length="69" mass="7595">MYGVADDSLHVTLLATGVALLLLLPPGLHPVPMQEETQRCLRGHPRRKPGSKEGLQMFASIHLQCQISH</sequence>
<reference evidence="2 3" key="1">
    <citation type="submission" date="2021-06" db="EMBL/GenBank/DDBJ databases">
        <title>Caerostris extrusa draft genome.</title>
        <authorList>
            <person name="Kono N."/>
            <person name="Arakawa K."/>
        </authorList>
    </citation>
    <scope>NUCLEOTIDE SEQUENCE [LARGE SCALE GENOMIC DNA]</scope>
</reference>
<accession>A0AAV4XLG4</accession>
<gene>
    <name evidence="2" type="ORF">CEXT_380211</name>
</gene>